<dbReference type="EMBL" id="JACGWO010000003">
    <property type="protein sequence ID" value="KAK4431874.1"/>
    <property type="molecule type" value="Genomic_DNA"/>
</dbReference>
<reference evidence="1" key="1">
    <citation type="submission" date="2020-06" db="EMBL/GenBank/DDBJ databases">
        <authorList>
            <person name="Li T."/>
            <person name="Hu X."/>
            <person name="Zhang T."/>
            <person name="Song X."/>
            <person name="Zhang H."/>
            <person name="Dai N."/>
            <person name="Sheng W."/>
            <person name="Hou X."/>
            <person name="Wei L."/>
        </authorList>
    </citation>
    <scope>NUCLEOTIDE SEQUENCE</scope>
    <source>
        <strain evidence="1">3651</strain>
        <tissue evidence="1">Leaf</tissue>
    </source>
</reference>
<comment type="caution">
    <text evidence="1">The sequence shown here is derived from an EMBL/GenBank/DDBJ whole genome shotgun (WGS) entry which is preliminary data.</text>
</comment>
<reference evidence="1" key="2">
    <citation type="journal article" date="2024" name="Plant">
        <title>Genomic evolution and insights into agronomic trait innovations of Sesamum species.</title>
        <authorList>
            <person name="Miao H."/>
            <person name="Wang L."/>
            <person name="Qu L."/>
            <person name="Liu H."/>
            <person name="Sun Y."/>
            <person name="Le M."/>
            <person name="Wang Q."/>
            <person name="Wei S."/>
            <person name="Zheng Y."/>
            <person name="Lin W."/>
            <person name="Duan Y."/>
            <person name="Cao H."/>
            <person name="Xiong S."/>
            <person name="Wang X."/>
            <person name="Wei L."/>
            <person name="Li C."/>
            <person name="Ma Q."/>
            <person name="Ju M."/>
            <person name="Zhao R."/>
            <person name="Li G."/>
            <person name="Mu C."/>
            <person name="Tian Q."/>
            <person name="Mei H."/>
            <person name="Zhang T."/>
            <person name="Gao T."/>
            <person name="Zhang H."/>
        </authorList>
    </citation>
    <scope>NUCLEOTIDE SEQUENCE</scope>
    <source>
        <strain evidence="1">3651</strain>
    </source>
</reference>
<protein>
    <submittedName>
        <fullName evidence="1">Uncharacterized protein</fullName>
    </submittedName>
</protein>
<accession>A0AAE1YKV3</accession>
<name>A0AAE1YKV3_9LAMI</name>
<dbReference type="AlphaFoldDB" id="A0AAE1YKV3"/>
<evidence type="ECO:0000313" key="1">
    <source>
        <dbReference type="EMBL" id="KAK4431874.1"/>
    </source>
</evidence>
<sequence length="106" mass="11360">MENVNASNAIASSPVVPKVEVVLEVALEVEVVLKVALETEIITTFGNMVKINDAIKYSNLGASRCEGSSNIEPSSLIDQKVQDCTPIEPSSSDLLDEESPLKKICI</sequence>
<evidence type="ECO:0000313" key="2">
    <source>
        <dbReference type="Proteomes" id="UP001293254"/>
    </source>
</evidence>
<dbReference type="Proteomes" id="UP001293254">
    <property type="component" value="Unassembled WGS sequence"/>
</dbReference>
<gene>
    <name evidence="1" type="ORF">Salat_0949500</name>
</gene>
<organism evidence="1 2">
    <name type="scientific">Sesamum alatum</name>
    <dbReference type="NCBI Taxonomy" id="300844"/>
    <lineage>
        <taxon>Eukaryota</taxon>
        <taxon>Viridiplantae</taxon>
        <taxon>Streptophyta</taxon>
        <taxon>Embryophyta</taxon>
        <taxon>Tracheophyta</taxon>
        <taxon>Spermatophyta</taxon>
        <taxon>Magnoliopsida</taxon>
        <taxon>eudicotyledons</taxon>
        <taxon>Gunneridae</taxon>
        <taxon>Pentapetalae</taxon>
        <taxon>asterids</taxon>
        <taxon>lamiids</taxon>
        <taxon>Lamiales</taxon>
        <taxon>Pedaliaceae</taxon>
        <taxon>Sesamum</taxon>
    </lineage>
</organism>
<keyword evidence="2" id="KW-1185">Reference proteome</keyword>
<proteinExistence type="predicted"/>